<protein>
    <submittedName>
        <fullName evidence="1">TIGR02453 family protein</fullName>
    </submittedName>
</protein>
<proteinExistence type="predicted"/>
<dbReference type="Pfam" id="PF09365">
    <property type="entry name" value="DUF2461"/>
    <property type="match status" value="1"/>
</dbReference>
<keyword evidence="2" id="KW-1185">Reference proteome</keyword>
<dbReference type="PANTHER" id="PTHR36452:SF1">
    <property type="entry name" value="DUF2461 DOMAIN-CONTAINING PROTEIN"/>
    <property type="match status" value="1"/>
</dbReference>
<sequence length="227" mass="26910">MFEGFRKETLDFLWGIRFNNNREWFEENKKQYQEDLYIPMRALAFSVWEDITRKQEGLQLNCHVSRIYRDARRTHGKGPYKDRLWFSLRRDREDWTDTPVFYFELSPEGYCYGLGYYAPRPATLEKFRASIDADPAGFERLAQDLQRQKIFVPDGEEYKKKKGEKTGVLALWYNRKNPGMTAWRELGDELYSPDFAGKLAGELSLLIPLYLYLKELDGGDMPPEEQI</sequence>
<reference evidence="1 2" key="1">
    <citation type="submission" date="2017-04" db="EMBL/GenBank/DDBJ databases">
        <authorList>
            <person name="Afonso C.L."/>
            <person name="Miller P.J."/>
            <person name="Scott M.A."/>
            <person name="Spackman E."/>
            <person name="Goraichik I."/>
            <person name="Dimitrov K.M."/>
            <person name="Suarez D.L."/>
            <person name="Swayne D.E."/>
        </authorList>
    </citation>
    <scope>NUCLEOTIDE SEQUENCE [LARGE SCALE GENOMIC DNA]</scope>
    <source>
        <strain evidence="1 2">DSM 12816</strain>
    </source>
</reference>
<dbReference type="EMBL" id="FWXW01000012">
    <property type="protein sequence ID" value="SMC87629.1"/>
    <property type="molecule type" value="Genomic_DNA"/>
</dbReference>
<evidence type="ECO:0000313" key="2">
    <source>
        <dbReference type="Proteomes" id="UP000192790"/>
    </source>
</evidence>
<gene>
    <name evidence="1" type="ORF">SAMN02745168_0178</name>
</gene>
<accession>A0A1W2CQY5</accession>
<dbReference type="STRING" id="1122930.SAMN02745168_0178"/>
<dbReference type="InterPro" id="IPR012808">
    <property type="entry name" value="CHP02453"/>
</dbReference>
<evidence type="ECO:0000313" key="1">
    <source>
        <dbReference type="EMBL" id="SMC87629.1"/>
    </source>
</evidence>
<dbReference type="PANTHER" id="PTHR36452">
    <property type="entry name" value="CHROMOSOME 12, WHOLE GENOME SHOTGUN SEQUENCE"/>
    <property type="match status" value="1"/>
</dbReference>
<dbReference type="AlphaFoldDB" id="A0A1W2CQY5"/>
<organism evidence="1 2">
    <name type="scientific">Papillibacter cinnamivorans DSM 12816</name>
    <dbReference type="NCBI Taxonomy" id="1122930"/>
    <lineage>
        <taxon>Bacteria</taxon>
        <taxon>Bacillati</taxon>
        <taxon>Bacillota</taxon>
        <taxon>Clostridia</taxon>
        <taxon>Eubacteriales</taxon>
        <taxon>Oscillospiraceae</taxon>
        <taxon>Papillibacter</taxon>
    </lineage>
</organism>
<dbReference type="NCBIfam" id="TIGR02453">
    <property type="entry name" value="TIGR02453 family protein"/>
    <property type="match status" value="1"/>
</dbReference>
<dbReference type="Proteomes" id="UP000192790">
    <property type="component" value="Unassembled WGS sequence"/>
</dbReference>
<name>A0A1W2CQY5_9FIRM</name>